<keyword evidence="3" id="KW-1185">Reference proteome</keyword>
<keyword evidence="1" id="KW-1133">Transmembrane helix</keyword>
<evidence type="ECO:0000313" key="3">
    <source>
        <dbReference type="Proteomes" id="UP001243623"/>
    </source>
</evidence>
<dbReference type="EMBL" id="CP120678">
    <property type="protein sequence ID" value="WIW70821.1"/>
    <property type="molecule type" value="Genomic_DNA"/>
</dbReference>
<keyword evidence="1" id="KW-0812">Transmembrane</keyword>
<accession>A0A9Y2AJ84</accession>
<proteinExistence type="predicted"/>
<dbReference type="AlphaFoldDB" id="A0A9Y2AJ84"/>
<reference evidence="2" key="1">
    <citation type="submission" date="2023-03" db="EMBL/GenBank/DDBJ databases">
        <title>Selenobaculum gbiensis gen. nov. sp. nov., a new bacterium isolated from the gut microbiota of IBD patient.</title>
        <authorList>
            <person name="Yeo S."/>
            <person name="Park H."/>
            <person name="Huh C.S."/>
        </authorList>
    </citation>
    <scope>NUCLEOTIDE SEQUENCE</scope>
    <source>
        <strain evidence="2">ICN-92133</strain>
    </source>
</reference>
<dbReference type="Proteomes" id="UP001243623">
    <property type="component" value="Chromosome"/>
</dbReference>
<sequence>MKNLLKFILVSLLIGGIIIIITAAISFSNDISDEDYTEDFINTNTMNEEDNSISTKEVFILGRNNNDSLDDDVIDINLEK</sequence>
<dbReference type="RefSeq" id="WP_147667431.1">
    <property type="nucleotide sequence ID" value="NZ_CP120678.1"/>
</dbReference>
<protein>
    <submittedName>
        <fullName evidence="2">Uncharacterized protein</fullName>
    </submittedName>
</protein>
<evidence type="ECO:0000256" key="1">
    <source>
        <dbReference type="SAM" id="Phobius"/>
    </source>
</evidence>
<keyword evidence="1" id="KW-0472">Membrane</keyword>
<name>A0A9Y2AJ84_9FIRM</name>
<evidence type="ECO:0000313" key="2">
    <source>
        <dbReference type="EMBL" id="WIW70821.1"/>
    </source>
</evidence>
<organism evidence="2 3">
    <name type="scientific">Selenobaculum gibii</name>
    <dbReference type="NCBI Taxonomy" id="3054208"/>
    <lineage>
        <taxon>Bacteria</taxon>
        <taxon>Bacillati</taxon>
        <taxon>Bacillota</taxon>
        <taxon>Negativicutes</taxon>
        <taxon>Selenomonadales</taxon>
        <taxon>Selenomonadaceae</taxon>
        <taxon>Selenobaculum</taxon>
    </lineage>
</organism>
<feature type="transmembrane region" description="Helical" evidence="1">
    <location>
        <begin position="7"/>
        <end position="27"/>
    </location>
</feature>
<dbReference type="KEGG" id="sgbi:P3F81_00405"/>
<gene>
    <name evidence="2" type="ORF">P3F81_00405</name>
</gene>